<dbReference type="Proteomes" id="UP000014760">
    <property type="component" value="Unassembled WGS sequence"/>
</dbReference>
<evidence type="ECO:0000313" key="1">
    <source>
        <dbReference type="EMBL" id="ELT98929.1"/>
    </source>
</evidence>
<reference evidence="1 3" key="2">
    <citation type="journal article" date="2013" name="Nature">
        <title>Insights into bilaterian evolution from three spiralian genomes.</title>
        <authorList>
            <person name="Simakov O."/>
            <person name="Marletaz F."/>
            <person name="Cho S.J."/>
            <person name="Edsinger-Gonzales E."/>
            <person name="Havlak P."/>
            <person name="Hellsten U."/>
            <person name="Kuo D.H."/>
            <person name="Larsson T."/>
            <person name="Lv J."/>
            <person name="Arendt D."/>
            <person name="Savage R."/>
            <person name="Osoegawa K."/>
            <person name="de Jong P."/>
            <person name="Grimwood J."/>
            <person name="Chapman J.A."/>
            <person name="Shapiro H."/>
            <person name="Aerts A."/>
            <person name="Otillar R.P."/>
            <person name="Terry A.Y."/>
            <person name="Boore J.L."/>
            <person name="Grigoriev I.V."/>
            <person name="Lindberg D.R."/>
            <person name="Seaver E.C."/>
            <person name="Weisblat D.A."/>
            <person name="Putnam N.H."/>
            <person name="Rokhsar D.S."/>
        </authorList>
    </citation>
    <scope>NUCLEOTIDE SEQUENCE</scope>
    <source>
        <strain evidence="1 3">I ESC-2004</strain>
    </source>
</reference>
<accession>R7TYW5</accession>
<name>R7TYW5_CAPTE</name>
<evidence type="ECO:0000313" key="3">
    <source>
        <dbReference type="Proteomes" id="UP000014760"/>
    </source>
</evidence>
<evidence type="ECO:0000313" key="2">
    <source>
        <dbReference type="EnsemblMetazoa" id="CapteP218057"/>
    </source>
</evidence>
<sequence length="260" mass="29010">MPIYSIFGMRSSVTAVYRKVARTRLGDLAMHTASFSDLINGLIDTDQSVVFHRRGSVGWSEVMSKMEDTGNLIMCTLKKMIQHNIGQLRTIAREQVLGVQVNKDLDDSDQGIEYFAAWPSPATPAESFTGSSAPLTATERYLICGMEEQKATIKEFSAKLKALQDSVVHVVWQSLPAPLLKPDILLLSSMQKSGKPLDCWRRHIGQVYCQHTESPPTTDSIAANLNFCGKGEKREVNAVKFVSHWIFLQGCYFFQMQSGN</sequence>
<proteinExistence type="predicted"/>
<protein>
    <submittedName>
        <fullName evidence="1 2">Uncharacterized protein</fullName>
    </submittedName>
</protein>
<reference evidence="3" key="1">
    <citation type="submission" date="2012-12" db="EMBL/GenBank/DDBJ databases">
        <authorList>
            <person name="Hellsten U."/>
            <person name="Grimwood J."/>
            <person name="Chapman J.A."/>
            <person name="Shapiro H."/>
            <person name="Aerts A."/>
            <person name="Otillar R.P."/>
            <person name="Terry A.Y."/>
            <person name="Boore J.L."/>
            <person name="Simakov O."/>
            <person name="Marletaz F."/>
            <person name="Cho S.-J."/>
            <person name="Edsinger-Gonzales E."/>
            <person name="Havlak P."/>
            <person name="Kuo D.-H."/>
            <person name="Larsson T."/>
            <person name="Lv J."/>
            <person name="Arendt D."/>
            <person name="Savage R."/>
            <person name="Osoegawa K."/>
            <person name="de Jong P."/>
            <person name="Lindberg D.R."/>
            <person name="Seaver E.C."/>
            <person name="Weisblat D.A."/>
            <person name="Putnam N.H."/>
            <person name="Grigoriev I.V."/>
            <person name="Rokhsar D.S."/>
        </authorList>
    </citation>
    <scope>NUCLEOTIDE SEQUENCE</scope>
    <source>
        <strain evidence="3">I ESC-2004</strain>
    </source>
</reference>
<gene>
    <name evidence="1" type="ORF">CAPTEDRAFT_218057</name>
</gene>
<dbReference type="EMBL" id="AMQN01010259">
    <property type="status" value="NOT_ANNOTATED_CDS"/>
    <property type="molecule type" value="Genomic_DNA"/>
</dbReference>
<dbReference type="EMBL" id="KB307434">
    <property type="protein sequence ID" value="ELT98929.1"/>
    <property type="molecule type" value="Genomic_DNA"/>
</dbReference>
<dbReference type="EnsemblMetazoa" id="CapteT218057">
    <property type="protein sequence ID" value="CapteP218057"/>
    <property type="gene ID" value="CapteG218057"/>
</dbReference>
<dbReference type="AlphaFoldDB" id="R7TYW5"/>
<keyword evidence="3" id="KW-1185">Reference proteome</keyword>
<organism evidence="1">
    <name type="scientific">Capitella teleta</name>
    <name type="common">Polychaete worm</name>
    <dbReference type="NCBI Taxonomy" id="283909"/>
    <lineage>
        <taxon>Eukaryota</taxon>
        <taxon>Metazoa</taxon>
        <taxon>Spiralia</taxon>
        <taxon>Lophotrochozoa</taxon>
        <taxon>Annelida</taxon>
        <taxon>Polychaeta</taxon>
        <taxon>Sedentaria</taxon>
        <taxon>Scolecida</taxon>
        <taxon>Capitellidae</taxon>
        <taxon>Capitella</taxon>
    </lineage>
</organism>
<dbReference type="HOGENOM" id="CLU_1070586_0_0_1"/>
<dbReference type="OrthoDB" id="8887905at2759"/>
<reference evidence="2" key="3">
    <citation type="submission" date="2015-06" db="UniProtKB">
        <authorList>
            <consortium name="EnsemblMetazoa"/>
        </authorList>
    </citation>
    <scope>IDENTIFICATION</scope>
</reference>